<organism evidence="1">
    <name type="scientific">hydrothermal vent metagenome</name>
    <dbReference type="NCBI Taxonomy" id="652676"/>
    <lineage>
        <taxon>unclassified sequences</taxon>
        <taxon>metagenomes</taxon>
        <taxon>ecological metagenomes</taxon>
    </lineage>
</organism>
<dbReference type="AlphaFoldDB" id="A0A1W1EJ12"/>
<gene>
    <name evidence="1" type="ORF">MNB_SV-15-503</name>
</gene>
<sequence length="245" mass="29947">MNLEEFLDTINEEDLRKINEEYYKKHNKIPTYQYSKIRDKELEALFDIEQKLAYDRFDEWFNNDIELSLDTTIFLEKLLEEERDYIQVYNEEDLKMRFLSPILRLVNFKTKYFRDFYDEKLIYKSDKFILNGEVDFIISTGLRKAKKPYFFIQEFKRSEEYGNPRPQLLSELISAIELNMQTTMRGAYIVGESWNFVILEKLDTNKYQYFISRSFNSTKIEDLQDIYRNLMFVKFEIIKEFEDNI</sequence>
<proteinExistence type="predicted"/>
<protein>
    <submittedName>
        <fullName evidence="1">Uncharacterized protein</fullName>
    </submittedName>
</protein>
<dbReference type="EMBL" id="FRYL01000021">
    <property type="protein sequence ID" value="SHO80853.1"/>
    <property type="molecule type" value="Genomic_DNA"/>
</dbReference>
<name>A0A1W1EJ12_9ZZZZ</name>
<evidence type="ECO:0000313" key="1">
    <source>
        <dbReference type="EMBL" id="SHO80853.1"/>
    </source>
</evidence>
<accession>A0A1W1EJ12</accession>
<reference evidence="1" key="1">
    <citation type="submission" date="2016-10" db="EMBL/GenBank/DDBJ databases">
        <authorList>
            <person name="de Groot N.N."/>
        </authorList>
    </citation>
    <scope>NUCLEOTIDE SEQUENCE</scope>
</reference>